<name>A0AAE3YHL7_9MICC</name>
<evidence type="ECO:0000313" key="2">
    <source>
        <dbReference type="Proteomes" id="UP001247307"/>
    </source>
</evidence>
<dbReference type="EMBL" id="JAVDUI010000001">
    <property type="protein sequence ID" value="MDR6892452.1"/>
    <property type="molecule type" value="Genomic_DNA"/>
</dbReference>
<protein>
    <submittedName>
        <fullName evidence="1">Uncharacterized protein</fullName>
    </submittedName>
</protein>
<evidence type="ECO:0000313" key="1">
    <source>
        <dbReference type="EMBL" id="MDR6892452.1"/>
    </source>
</evidence>
<accession>A0AAE3YHL7</accession>
<dbReference type="Proteomes" id="UP001247307">
    <property type="component" value="Unassembled WGS sequence"/>
</dbReference>
<proteinExistence type="predicted"/>
<sequence>MGELLDLVDENDRQMKAGKLTIGPEDIKVHDG</sequence>
<dbReference type="AlphaFoldDB" id="A0AAE3YHL7"/>
<comment type="caution">
    <text evidence="1">The sequence shown here is derived from an EMBL/GenBank/DDBJ whole genome shotgun (WGS) entry which is preliminary data.</text>
</comment>
<keyword evidence="2" id="KW-1185">Reference proteome</keyword>
<organism evidence="1 2">
    <name type="scientific">Falsarthrobacter nasiphocae</name>
    <dbReference type="NCBI Taxonomy" id="189863"/>
    <lineage>
        <taxon>Bacteria</taxon>
        <taxon>Bacillati</taxon>
        <taxon>Actinomycetota</taxon>
        <taxon>Actinomycetes</taxon>
        <taxon>Micrococcales</taxon>
        <taxon>Micrococcaceae</taxon>
        <taxon>Falsarthrobacter</taxon>
    </lineage>
</organism>
<gene>
    <name evidence="1" type="ORF">J2S35_001392</name>
</gene>
<reference evidence="1" key="1">
    <citation type="submission" date="2023-07" db="EMBL/GenBank/DDBJ databases">
        <title>Sequencing the genomes of 1000 actinobacteria strains.</title>
        <authorList>
            <person name="Klenk H.-P."/>
        </authorList>
    </citation>
    <scope>NUCLEOTIDE SEQUENCE</scope>
    <source>
        <strain evidence="1">DSM 13988</strain>
    </source>
</reference>